<dbReference type="SUPFAM" id="SSF49401">
    <property type="entry name" value="Bacterial adhesins"/>
    <property type="match status" value="1"/>
</dbReference>
<evidence type="ECO:0000259" key="6">
    <source>
        <dbReference type="Pfam" id="PF00419"/>
    </source>
</evidence>
<evidence type="ECO:0000256" key="5">
    <source>
        <dbReference type="SAM" id="SignalP"/>
    </source>
</evidence>
<dbReference type="PANTHER" id="PTHR33420:SF3">
    <property type="entry name" value="FIMBRIAL SUBUNIT ELFA"/>
    <property type="match status" value="1"/>
</dbReference>
<dbReference type="Pfam" id="PF00419">
    <property type="entry name" value="Fimbrial"/>
    <property type="match status" value="1"/>
</dbReference>
<proteinExistence type="inferred from homology"/>
<protein>
    <submittedName>
        <fullName evidence="7">Fimbrial protein</fullName>
    </submittedName>
</protein>
<evidence type="ECO:0000313" key="7">
    <source>
        <dbReference type="EMBL" id="OHT23782.1"/>
    </source>
</evidence>
<evidence type="ECO:0000313" key="8">
    <source>
        <dbReference type="Proteomes" id="UP000179588"/>
    </source>
</evidence>
<feature type="signal peptide" evidence="5">
    <location>
        <begin position="1"/>
        <end position="21"/>
    </location>
</feature>
<dbReference type="PANTHER" id="PTHR33420">
    <property type="entry name" value="FIMBRIAL SUBUNIT ELFA-RELATED"/>
    <property type="match status" value="1"/>
</dbReference>
<dbReference type="InterPro" id="IPR000259">
    <property type="entry name" value="Adhesion_dom_fimbrial"/>
</dbReference>
<evidence type="ECO:0000256" key="3">
    <source>
        <dbReference type="ARBA" id="ARBA00022729"/>
    </source>
</evidence>
<evidence type="ECO:0000256" key="4">
    <source>
        <dbReference type="ARBA" id="ARBA00023263"/>
    </source>
</evidence>
<evidence type="ECO:0000256" key="1">
    <source>
        <dbReference type="ARBA" id="ARBA00004561"/>
    </source>
</evidence>
<name>A0A1S1HPL7_PROST</name>
<dbReference type="InterPro" id="IPR050263">
    <property type="entry name" value="Bact_Fimbrial_Adh_Pro"/>
</dbReference>
<evidence type="ECO:0000256" key="2">
    <source>
        <dbReference type="ARBA" id="ARBA00006671"/>
    </source>
</evidence>
<feature type="domain" description="Fimbrial-type adhesion" evidence="6">
    <location>
        <begin position="26"/>
        <end position="175"/>
    </location>
</feature>
<comment type="similarity">
    <text evidence="2">Belongs to the fimbrial protein family.</text>
</comment>
<dbReference type="Proteomes" id="UP000179588">
    <property type="component" value="Unassembled WGS sequence"/>
</dbReference>
<organism evidence="7 8">
    <name type="scientific">Providencia stuartii</name>
    <dbReference type="NCBI Taxonomy" id="588"/>
    <lineage>
        <taxon>Bacteria</taxon>
        <taxon>Pseudomonadati</taxon>
        <taxon>Pseudomonadota</taxon>
        <taxon>Gammaproteobacteria</taxon>
        <taxon>Enterobacterales</taxon>
        <taxon>Morganellaceae</taxon>
        <taxon>Providencia</taxon>
    </lineage>
</organism>
<comment type="subcellular location">
    <subcellularLocation>
        <location evidence="1">Fimbrium</location>
    </subcellularLocation>
</comment>
<dbReference type="InterPro" id="IPR008966">
    <property type="entry name" value="Adhesion_dom_sf"/>
</dbReference>
<dbReference type="EMBL" id="LVIE01000171">
    <property type="protein sequence ID" value="OHT23782.1"/>
    <property type="molecule type" value="Genomic_DNA"/>
</dbReference>
<dbReference type="GO" id="GO:0043709">
    <property type="term" value="P:cell adhesion involved in single-species biofilm formation"/>
    <property type="evidence" value="ECO:0007669"/>
    <property type="project" value="TreeGrafter"/>
</dbReference>
<sequence length="175" mass="18910">MKNILKYVLIILSFSSSLSFAVDGEIKFVGSIIPTACSIDTDSVHKVVNMGKVSASSFNNKNSVAAATPFRITLSNCPTDYKKIQFKFDGKTDQSNPSLLSLSNNPTSTPATGVAVALYEENSIRRIPLNGSTQFKEISPSKTVEMNFVAKYIATSDQVTPGSVDALAHFSIIYQ</sequence>
<dbReference type="Gene3D" id="2.60.40.1090">
    <property type="entry name" value="Fimbrial-type adhesion domain"/>
    <property type="match status" value="1"/>
</dbReference>
<dbReference type="OrthoDB" id="6466381at2"/>
<gene>
    <name evidence="7" type="ORF">A3Q29_19840</name>
</gene>
<comment type="caution">
    <text evidence="7">The sequence shown here is derived from an EMBL/GenBank/DDBJ whole genome shotgun (WGS) entry which is preliminary data.</text>
</comment>
<keyword evidence="3 5" id="KW-0732">Signal</keyword>
<keyword evidence="8" id="KW-1185">Reference proteome</keyword>
<reference evidence="7 8" key="1">
    <citation type="submission" date="2016-03" db="EMBL/GenBank/DDBJ databases">
        <title>Genome sequence of Providencia stuartii strain, isolated from the salivary glands of larval Lucilia sericata.</title>
        <authorList>
            <person name="Yuan Y."/>
            <person name="Zhang Y."/>
            <person name="Fu S."/>
            <person name="Crippen T.L."/>
            <person name="Visi D."/>
            <person name="Benbow M.E."/>
            <person name="Allen M."/>
            <person name="Tomberlin J.K."/>
            <person name="Sze S.-H."/>
            <person name="Tarone A.M."/>
        </authorList>
    </citation>
    <scope>NUCLEOTIDE SEQUENCE [LARGE SCALE GENOMIC DNA]</scope>
    <source>
        <strain evidence="7 8">Crippen</strain>
    </source>
</reference>
<accession>A0A1S1HPL7</accession>
<keyword evidence="4" id="KW-0281">Fimbrium</keyword>
<dbReference type="RefSeq" id="WP_070928614.1">
    <property type="nucleotide sequence ID" value="NZ_VAUE01000041.1"/>
</dbReference>
<dbReference type="GO" id="GO:0009289">
    <property type="term" value="C:pilus"/>
    <property type="evidence" value="ECO:0007669"/>
    <property type="project" value="UniProtKB-SubCell"/>
</dbReference>
<feature type="chain" id="PRO_5010362674" evidence="5">
    <location>
        <begin position="22"/>
        <end position="175"/>
    </location>
</feature>
<dbReference type="AlphaFoldDB" id="A0A1S1HPL7"/>
<dbReference type="InterPro" id="IPR036937">
    <property type="entry name" value="Adhesion_dom_fimbrial_sf"/>
</dbReference>